<evidence type="ECO:0000259" key="1">
    <source>
        <dbReference type="PROSITE" id="PS50994"/>
    </source>
</evidence>
<dbReference type="Gene3D" id="3.30.420.10">
    <property type="entry name" value="Ribonuclease H-like superfamily/Ribonuclease H"/>
    <property type="match status" value="1"/>
</dbReference>
<comment type="caution">
    <text evidence="2">The sequence shown here is derived from an EMBL/GenBank/DDBJ whole genome shotgun (WGS) entry which is preliminary data.</text>
</comment>
<accession>A0A5B6VY92</accession>
<dbReference type="SUPFAM" id="SSF53098">
    <property type="entry name" value="Ribonuclease H-like"/>
    <property type="match status" value="1"/>
</dbReference>
<sequence>MSLFALRALNTELALSDDGSIIVELKARLLFLQQLCEAQKFDNDLQAKRAQCELTSDSKFRIGPDDCLMFHNRICVPRNSELVWKILNEAHSSCLSRFKAEHQVLSSLLQPIMILEWKWDRVTMDFVLGLPLSLKKKYTISVVVNRLMKSAHFIPIRIDFSFDKFVELYISKIVRLHGVPLSIVSNRDPRFTSRFWKKLQEALGSKLHFSTAFHP</sequence>
<gene>
    <name evidence="2" type="ORF">EPI10_024581</name>
</gene>
<dbReference type="PANTHER" id="PTHR45835:SF99">
    <property type="entry name" value="CHROMO DOMAIN-CONTAINING PROTEIN-RELATED"/>
    <property type="match status" value="1"/>
</dbReference>
<dbReference type="InterPro" id="IPR001584">
    <property type="entry name" value="Integrase_cat-core"/>
</dbReference>
<reference evidence="3" key="1">
    <citation type="journal article" date="2019" name="Plant Biotechnol. J.">
        <title>Genome sequencing of the Australian wild diploid species Gossypium australe highlights disease resistance and delayed gland morphogenesis.</title>
        <authorList>
            <person name="Cai Y."/>
            <person name="Cai X."/>
            <person name="Wang Q."/>
            <person name="Wang P."/>
            <person name="Zhang Y."/>
            <person name="Cai C."/>
            <person name="Xu Y."/>
            <person name="Wang K."/>
            <person name="Zhou Z."/>
            <person name="Wang C."/>
            <person name="Geng S."/>
            <person name="Li B."/>
            <person name="Dong Q."/>
            <person name="Hou Y."/>
            <person name="Wang H."/>
            <person name="Ai P."/>
            <person name="Liu Z."/>
            <person name="Yi F."/>
            <person name="Sun M."/>
            <person name="An G."/>
            <person name="Cheng J."/>
            <person name="Zhang Y."/>
            <person name="Shi Q."/>
            <person name="Xie Y."/>
            <person name="Shi X."/>
            <person name="Chang Y."/>
            <person name="Huang F."/>
            <person name="Chen Y."/>
            <person name="Hong S."/>
            <person name="Mi L."/>
            <person name="Sun Q."/>
            <person name="Zhang L."/>
            <person name="Zhou B."/>
            <person name="Peng R."/>
            <person name="Zhang X."/>
            <person name="Liu F."/>
        </authorList>
    </citation>
    <scope>NUCLEOTIDE SEQUENCE [LARGE SCALE GENOMIC DNA]</scope>
    <source>
        <strain evidence="3">cv. PA1801</strain>
    </source>
</reference>
<evidence type="ECO:0000313" key="3">
    <source>
        <dbReference type="Proteomes" id="UP000325315"/>
    </source>
</evidence>
<dbReference type="InterPro" id="IPR012337">
    <property type="entry name" value="RNaseH-like_sf"/>
</dbReference>
<dbReference type="GO" id="GO:0003676">
    <property type="term" value="F:nucleic acid binding"/>
    <property type="evidence" value="ECO:0007669"/>
    <property type="project" value="InterPro"/>
</dbReference>
<feature type="domain" description="Integrase catalytic" evidence="1">
    <location>
        <begin position="107"/>
        <end position="215"/>
    </location>
</feature>
<dbReference type="PANTHER" id="PTHR45835">
    <property type="entry name" value="YALI0A06105P"/>
    <property type="match status" value="1"/>
</dbReference>
<proteinExistence type="predicted"/>
<dbReference type="EMBL" id="SMMG02000005">
    <property type="protein sequence ID" value="KAA3474280.1"/>
    <property type="molecule type" value="Genomic_DNA"/>
</dbReference>
<evidence type="ECO:0000313" key="2">
    <source>
        <dbReference type="EMBL" id="KAA3474280.1"/>
    </source>
</evidence>
<dbReference type="Proteomes" id="UP000325315">
    <property type="component" value="Unassembled WGS sequence"/>
</dbReference>
<keyword evidence="3" id="KW-1185">Reference proteome</keyword>
<dbReference type="AlphaFoldDB" id="A0A5B6VY92"/>
<protein>
    <submittedName>
        <fullName evidence="2">Integrase</fullName>
    </submittedName>
</protein>
<dbReference type="InterPro" id="IPR036397">
    <property type="entry name" value="RNaseH_sf"/>
</dbReference>
<name>A0A5B6VY92_9ROSI</name>
<dbReference type="PROSITE" id="PS50994">
    <property type="entry name" value="INTEGRASE"/>
    <property type="match status" value="1"/>
</dbReference>
<dbReference type="GO" id="GO:0015074">
    <property type="term" value="P:DNA integration"/>
    <property type="evidence" value="ECO:0007669"/>
    <property type="project" value="InterPro"/>
</dbReference>
<organism evidence="2 3">
    <name type="scientific">Gossypium australe</name>
    <dbReference type="NCBI Taxonomy" id="47621"/>
    <lineage>
        <taxon>Eukaryota</taxon>
        <taxon>Viridiplantae</taxon>
        <taxon>Streptophyta</taxon>
        <taxon>Embryophyta</taxon>
        <taxon>Tracheophyta</taxon>
        <taxon>Spermatophyta</taxon>
        <taxon>Magnoliopsida</taxon>
        <taxon>eudicotyledons</taxon>
        <taxon>Gunneridae</taxon>
        <taxon>Pentapetalae</taxon>
        <taxon>rosids</taxon>
        <taxon>malvids</taxon>
        <taxon>Malvales</taxon>
        <taxon>Malvaceae</taxon>
        <taxon>Malvoideae</taxon>
        <taxon>Gossypium</taxon>
    </lineage>
</organism>
<dbReference type="OrthoDB" id="1738613at2759"/>